<evidence type="ECO:0000313" key="6">
    <source>
        <dbReference type="EMBL" id="GIM13225.1"/>
    </source>
</evidence>
<evidence type="ECO:0000256" key="4">
    <source>
        <dbReference type="SAM" id="MobiDB-lite"/>
    </source>
</evidence>
<dbReference type="GO" id="GO:0007018">
    <property type="term" value="P:microtubule-based movement"/>
    <property type="evidence" value="ECO:0007669"/>
    <property type="project" value="InterPro"/>
</dbReference>
<feature type="non-terminal residue" evidence="6">
    <location>
        <position position="1"/>
    </location>
</feature>
<comment type="similarity">
    <text evidence="3">Belongs to the TRAFAC class myosin-kinesin ATPase superfamily. Kinesin family.</text>
</comment>
<sequence>ARCTGQLACQIPCASLIPRQLKCMSSRHATSYSRLSAELLKMEHISVSVRVRPLNKADQENFAWRIDGNSIVPLDSSNRDVDRTKDTKYVLDHVFGPDWTTEKIYEVTTQELVHKMVNGFNCAVLAYGQTSSGKTHTMRGTHDSPGILPLAVTEAFRLIEANESREYLIRVSYMEIYNEDINDLLAPENIKLPIKEGPHGPYVCGLREDIVISPNQVLELLRTGDANRQTGSTNNETSKRSHVIFHMVVESRAIDNKSDDAGAVLVSALSLVDLAGSKRMAKTGAEGIRLKEGASINKSLLALANVVGKLGEGALATGGHIPYRDSKLTRILQPYLGGNTKTAIICAMTPAWCHREESHITLRFAHRAKSIVNNAIVNEVLSDAAVLKRQVKELAELKRQLAAGNGGCKNADEQINGLRAQLLLSRQEKEIFKAKLEEEQQEKEKARREAENTKRLFFQSREEPPRRNNRRETWCPGKSAWAMAHEQPLTETTTNSGGGESSQRKRACGRLDGDGTAKGLRTLMEEDEEDGVFAEGPTPQRRRIMSPLPAQKSKQQPNSVEERLRIAQVELQKL</sequence>
<protein>
    <recommendedName>
        <fullName evidence="5">Kinesin motor domain-containing protein</fullName>
    </recommendedName>
</protein>
<dbReference type="PROSITE" id="PS50067">
    <property type="entry name" value="KINESIN_MOTOR_2"/>
    <property type="match status" value="1"/>
</dbReference>
<feature type="domain" description="Kinesin motor" evidence="5">
    <location>
        <begin position="44"/>
        <end position="371"/>
    </location>
</feature>
<keyword evidence="1" id="KW-0175">Coiled coil</keyword>
<evidence type="ECO:0000313" key="7">
    <source>
        <dbReference type="Proteomes" id="UP000722791"/>
    </source>
</evidence>
<dbReference type="InterPro" id="IPR027417">
    <property type="entry name" value="P-loop_NTPase"/>
</dbReference>
<organism evidence="6 7">
    <name type="scientific">Volvox reticuliferus</name>
    <dbReference type="NCBI Taxonomy" id="1737510"/>
    <lineage>
        <taxon>Eukaryota</taxon>
        <taxon>Viridiplantae</taxon>
        <taxon>Chlorophyta</taxon>
        <taxon>core chlorophytes</taxon>
        <taxon>Chlorophyceae</taxon>
        <taxon>CS clade</taxon>
        <taxon>Chlamydomonadales</taxon>
        <taxon>Volvocaceae</taxon>
        <taxon>Volvox</taxon>
    </lineage>
</organism>
<dbReference type="InterPro" id="IPR036961">
    <property type="entry name" value="Kinesin_motor_dom_sf"/>
</dbReference>
<reference evidence="6" key="1">
    <citation type="journal article" date="2021" name="Proc. Natl. Acad. Sci. U.S.A.">
        <title>Three genomes in the algal genus Volvox reveal the fate of a haploid sex-determining region after a transition to homothallism.</title>
        <authorList>
            <person name="Yamamoto K."/>
            <person name="Hamaji T."/>
            <person name="Kawai-Toyooka H."/>
            <person name="Matsuzaki R."/>
            <person name="Takahashi F."/>
            <person name="Nishimura Y."/>
            <person name="Kawachi M."/>
            <person name="Noguchi H."/>
            <person name="Minakuchi Y."/>
            <person name="Umen J.G."/>
            <person name="Toyoda A."/>
            <person name="Nozaki H."/>
        </authorList>
    </citation>
    <scope>NUCLEOTIDE SEQUENCE</scope>
    <source>
        <strain evidence="6">NIES-3785</strain>
    </source>
</reference>
<comment type="caution">
    <text evidence="6">The sequence shown here is derived from an EMBL/GenBank/DDBJ whole genome shotgun (WGS) entry which is preliminary data.</text>
</comment>
<dbReference type="EMBL" id="BNCQ01000047">
    <property type="protein sequence ID" value="GIM13225.1"/>
    <property type="molecule type" value="Genomic_DNA"/>
</dbReference>
<dbReference type="Pfam" id="PF00225">
    <property type="entry name" value="Kinesin"/>
    <property type="match status" value="1"/>
</dbReference>
<dbReference type="GO" id="GO:0008017">
    <property type="term" value="F:microtubule binding"/>
    <property type="evidence" value="ECO:0007669"/>
    <property type="project" value="InterPro"/>
</dbReference>
<dbReference type="InterPro" id="IPR001752">
    <property type="entry name" value="Kinesin_motor_dom"/>
</dbReference>
<evidence type="ECO:0000256" key="1">
    <source>
        <dbReference type="ARBA" id="ARBA00023054"/>
    </source>
</evidence>
<evidence type="ECO:0000256" key="2">
    <source>
        <dbReference type="ARBA" id="ARBA00023175"/>
    </source>
</evidence>
<feature type="compositionally biased region" description="Basic and acidic residues" evidence="4">
    <location>
        <begin position="438"/>
        <end position="473"/>
    </location>
</feature>
<dbReference type="Gene3D" id="3.40.850.10">
    <property type="entry name" value="Kinesin motor domain"/>
    <property type="match status" value="1"/>
</dbReference>
<dbReference type="GO" id="GO:0003777">
    <property type="term" value="F:microtubule motor activity"/>
    <property type="evidence" value="ECO:0007669"/>
    <property type="project" value="InterPro"/>
</dbReference>
<dbReference type="SMART" id="SM00129">
    <property type="entry name" value="KISc"/>
    <property type="match status" value="1"/>
</dbReference>
<accession>A0A8J4LX83</accession>
<proteinExistence type="inferred from homology"/>
<feature type="region of interest" description="Disordered" evidence="4">
    <location>
        <begin position="438"/>
        <end position="561"/>
    </location>
</feature>
<dbReference type="CDD" id="cd01374">
    <property type="entry name" value="KISc_CENP_E"/>
    <property type="match status" value="1"/>
</dbReference>
<dbReference type="SUPFAM" id="SSF52540">
    <property type="entry name" value="P-loop containing nucleoside triphosphate hydrolases"/>
    <property type="match status" value="1"/>
</dbReference>
<dbReference type="AlphaFoldDB" id="A0A8J4LX83"/>
<dbReference type="PANTHER" id="PTHR47968">
    <property type="entry name" value="CENTROMERE PROTEIN E"/>
    <property type="match status" value="1"/>
</dbReference>
<evidence type="ECO:0000259" key="5">
    <source>
        <dbReference type="PROSITE" id="PS50067"/>
    </source>
</evidence>
<gene>
    <name evidence="6" type="ORF">Vretimale_16397</name>
</gene>
<dbReference type="InterPro" id="IPR027640">
    <property type="entry name" value="Kinesin-like_fam"/>
</dbReference>
<dbReference type="PRINTS" id="PR00380">
    <property type="entry name" value="KINESINHEAVY"/>
</dbReference>
<keyword evidence="3" id="KW-0067">ATP-binding</keyword>
<feature type="binding site" evidence="3">
    <location>
        <begin position="128"/>
        <end position="135"/>
    </location>
    <ligand>
        <name>ATP</name>
        <dbReference type="ChEBI" id="CHEBI:30616"/>
    </ligand>
</feature>
<keyword evidence="2 3" id="KW-0505">Motor protein</keyword>
<evidence type="ECO:0000256" key="3">
    <source>
        <dbReference type="PROSITE-ProRule" id="PRU00283"/>
    </source>
</evidence>
<name>A0A8J4LX83_9CHLO</name>
<keyword evidence="3" id="KW-0547">Nucleotide-binding</keyword>
<dbReference type="PANTHER" id="PTHR47968:SF75">
    <property type="entry name" value="CENTROMERE-ASSOCIATED PROTEIN E"/>
    <property type="match status" value="1"/>
</dbReference>
<dbReference type="GO" id="GO:0005524">
    <property type="term" value="F:ATP binding"/>
    <property type="evidence" value="ECO:0007669"/>
    <property type="project" value="UniProtKB-UniRule"/>
</dbReference>
<dbReference type="Proteomes" id="UP000722791">
    <property type="component" value="Unassembled WGS sequence"/>
</dbReference>